<reference evidence="2" key="1">
    <citation type="submission" date="2017-09" db="EMBL/GenBank/DDBJ databases">
        <title>Depth-based differentiation of microbial function through sediment-hosted aquifers and enrichment of novel symbionts in the deep terrestrial subsurface.</title>
        <authorList>
            <person name="Probst A.J."/>
            <person name="Ladd B."/>
            <person name="Jarett J.K."/>
            <person name="Geller-Mcgrath D.E."/>
            <person name="Sieber C.M.K."/>
            <person name="Emerson J.B."/>
            <person name="Anantharaman K."/>
            <person name="Thomas B.C."/>
            <person name="Malmstrom R."/>
            <person name="Stieglmeier M."/>
            <person name="Klingl A."/>
            <person name="Woyke T."/>
            <person name="Ryan C.M."/>
            <person name="Banfield J.F."/>
        </authorList>
    </citation>
    <scope>NUCLEOTIDE SEQUENCE [LARGE SCALE GENOMIC DNA]</scope>
</reference>
<name>A0A2M7WRS2_9BACT</name>
<evidence type="ECO:0008006" key="3">
    <source>
        <dbReference type="Google" id="ProtNLM"/>
    </source>
</evidence>
<evidence type="ECO:0000313" key="2">
    <source>
        <dbReference type="Proteomes" id="UP000230758"/>
    </source>
</evidence>
<comment type="caution">
    <text evidence="1">The sequence shown here is derived from an EMBL/GenBank/DDBJ whole genome shotgun (WGS) entry which is preliminary data.</text>
</comment>
<dbReference type="SUPFAM" id="SSF54427">
    <property type="entry name" value="NTF2-like"/>
    <property type="match status" value="1"/>
</dbReference>
<protein>
    <recommendedName>
        <fullName evidence="3">SnoaL-like domain-containing protein</fullName>
    </recommendedName>
</protein>
<accession>A0A2M7WRS2</accession>
<sequence>MDHKEISKNIKAVLDILKNEVDGDVKSALEKMTGDYSMTWMYKRGNELFPTTGRDISKEMDEVYPIKGRKYDIRNIAEGDDVVIVELIESYPDPDTGKEYCTPIVLVLEMQEGKIKKGRHYCDPQLSFLNLSAEQIDDGLKGTGSKVVID</sequence>
<dbReference type="Gene3D" id="3.10.450.50">
    <property type="match status" value="1"/>
</dbReference>
<dbReference type="AlphaFoldDB" id="A0A2M7WRS2"/>
<organism evidence="1 2">
    <name type="scientific">Candidatus Zambryskibacteria bacterium CG_4_9_14_3_um_filter_42_15</name>
    <dbReference type="NCBI Taxonomy" id="1975112"/>
    <lineage>
        <taxon>Bacteria</taxon>
        <taxon>Candidatus Zambryskiibacteriota</taxon>
    </lineage>
</organism>
<evidence type="ECO:0000313" key="1">
    <source>
        <dbReference type="EMBL" id="PJA32653.1"/>
    </source>
</evidence>
<gene>
    <name evidence="1" type="ORF">CO185_02040</name>
</gene>
<proteinExistence type="predicted"/>
<dbReference type="InterPro" id="IPR032710">
    <property type="entry name" value="NTF2-like_dom_sf"/>
</dbReference>
<dbReference type="EMBL" id="PFXF01000024">
    <property type="protein sequence ID" value="PJA32653.1"/>
    <property type="molecule type" value="Genomic_DNA"/>
</dbReference>
<dbReference type="Proteomes" id="UP000230758">
    <property type="component" value="Unassembled WGS sequence"/>
</dbReference>